<evidence type="ECO:0000256" key="4">
    <source>
        <dbReference type="ARBA" id="ARBA00022989"/>
    </source>
</evidence>
<sequence length="417" mass="45673">MHKFLLKWKSILPCLVAVFVDVLGLALSLPVLTIIFTSDSFFSEPVSDSMRLAYLSVGLAIYPLFMFFGSSVMGDLSDVIGRKKVLLFCMGGFVIGFCLMGIGCFARSLTLLFIGRALTGLTAASLPTTLAAISDMSSSHDKAANMSLVVLAQCLGFVLGPFIGGVLSDSSIVAFFSPAIPFYTAALFALVAFMWISFAYKDVRKPDTKKKIDPLRVVTVFVEVAKHARIRLLTLIFLLQQVGMALFIQLVLIYLRQYFHYSGFMLGMFNVFFGVIMCLGVVLVPMLTRKFRVEWLACITVGAMGLSQMLMLFTAHLQYFIWIIAMLIAVFGIIAWTAILASFSNAAESHVQGWALGITGSVVALSFFIGSFAPNLIPSLGAPFLIGLGGFCVVVAFLIFLYYCLKKMPPQHVEKKV</sequence>
<reference evidence="9" key="1">
    <citation type="submission" date="2017-08" db="EMBL/GenBank/DDBJ databases">
        <title>A dynamic microbial community with high functional redundancy inhabits the cold, oxic subseafloor aquifer.</title>
        <authorList>
            <person name="Tully B.J."/>
            <person name="Wheat C.G."/>
            <person name="Glazer B.T."/>
            <person name="Huber J.A."/>
        </authorList>
    </citation>
    <scope>NUCLEOTIDE SEQUENCE [LARGE SCALE GENOMIC DNA]</scope>
</reference>
<evidence type="ECO:0000256" key="5">
    <source>
        <dbReference type="ARBA" id="ARBA00023136"/>
    </source>
</evidence>
<dbReference type="InterPro" id="IPR001958">
    <property type="entry name" value="Tet-R_TetA/multi-R_MdtG-like"/>
</dbReference>
<dbReference type="InterPro" id="IPR011701">
    <property type="entry name" value="MFS"/>
</dbReference>
<dbReference type="SUPFAM" id="SSF103473">
    <property type="entry name" value="MFS general substrate transporter"/>
    <property type="match status" value="1"/>
</dbReference>
<dbReference type="EMBL" id="NVUK01000007">
    <property type="protein sequence ID" value="PCI78291.1"/>
    <property type="molecule type" value="Genomic_DNA"/>
</dbReference>
<dbReference type="Proteomes" id="UP000218775">
    <property type="component" value="Unassembled WGS sequence"/>
</dbReference>
<comment type="subcellular location">
    <subcellularLocation>
        <location evidence="1">Membrane</location>
        <topology evidence="1">Multi-pass membrane protein</topology>
    </subcellularLocation>
</comment>
<evidence type="ECO:0000313" key="9">
    <source>
        <dbReference type="Proteomes" id="UP000218775"/>
    </source>
</evidence>
<dbReference type="PANTHER" id="PTHR23504:SF15">
    <property type="entry name" value="MAJOR FACILITATOR SUPERFAMILY (MFS) PROFILE DOMAIN-CONTAINING PROTEIN"/>
    <property type="match status" value="1"/>
</dbReference>
<feature type="transmembrane region" description="Helical" evidence="6">
    <location>
        <begin position="114"/>
        <end position="134"/>
    </location>
</feature>
<feature type="transmembrane region" description="Helical" evidence="6">
    <location>
        <begin position="180"/>
        <end position="200"/>
    </location>
</feature>
<gene>
    <name evidence="8" type="ORF">COB21_01310</name>
</gene>
<evidence type="ECO:0000256" key="3">
    <source>
        <dbReference type="ARBA" id="ARBA00022692"/>
    </source>
</evidence>
<feature type="transmembrane region" description="Helical" evidence="6">
    <location>
        <begin position="85"/>
        <end position="108"/>
    </location>
</feature>
<accession>A0A2A4X7K0</accession>
<feature type="transmembrane region" description="Helical" evidence="6">
    <location>
        <begin position="146"/>
        <end position="168"/>
    </location>
</feature>
<organism evidence="8 9">
    <name type="scientific">Aerophobetes bacterium</name>
    <dbReference type="NCBI Taxonomy" id="2030807"/>
    <lineage>
        <taxon>Bacteria</taxon>
        <taxon>Candidatus Aerophobota</taxon>
    </lineage>
</organism>
<feature type="transmembrane region" description="Helical" evidence="6">
    <location>
        <begin position="295"/>
        <end position="313"/>
    </location>
</feature>
<dbReference type="GO" id="GO:0022857">
    <property type="term" value="F:transmembrane transporter activity"/>
    <property type="evidence" value="ECO:0007669"/>
    <property type="project" value="InterPro"/>
</dbReference>
<evidence type="ECO:0000313" key="8">
    <source>
        <dbReference type="EMBL" id="PCI78291.1"/>
    </source>
</evidence>
<dbReference type="InterPro" id="IPR036259">
    <property type="entry name" value="MFS_trans_sf"/>
</dbReference>
<feature type="transmembrane region" description="Helical" evidence="6">
    <location>
        <begin position="384"/>
        <end position="405"/>
    </location>
</feature>
<dbReference type="PANTHER" id="PTHR23504">
    <property type="entry name" value="MAJOR FACILITATOR SUPERFAMILY DOMAIN-CONTAINING PROTEIN 10"/>
    <property type="match status" value="1"/>
</dbReference>
<dbReference type="GO" id="GO:0016020">
    <property type="term" value="C:membrane"/>
    <property type="evidence" value="ECO:0007669"/>
    <property type="project" value="UniProtKB-SubCell"/>
</dbReference>
<dbReference type="PROSITE" id="PS50850">
    <property type="entry name" value="MFS"/>
    <property type="match status" value="1"/>
</dbReference>
<feature type="transmembrane region" description="Helical" evidence="6">
    <location>
        <begin position="319"/>
        <end position="341"/>
    </location>
</feature>
<feature type="transmembrane region" description="Helical" evidence="6">
    <location>
        <begin position="261"/>
        <end position="283"/>
    </location>
</feature>
<keyword evidence="4 6" id="KW-1133">Transmembrane helix</keyword>
<feature type="transmembrane region" description="Helical" evidence="6">
    <location>
        <begin position="232"/>
        <end position="255"/>
    </location>
</feature>
<keyword evidence="5 6" id="KW-0472">Membrane</keyword>
<evidence type="ECO:0000256" key="1">
    <source>
        <dbReference type="ARBA" id="ARBA00004141"/>
    </source>
</evidence>
<keyword evidence="2" id="KW-0813">Transport</keyword>
<evidence type="ECO:0000256" key="6">
    <source>
        <dbReference type="SAM" id="Phobius"/>
    </source>
</evidence>
<feature type="transmembrane region" description="Helical" evidence="6">
    <location>
        <begin position="353"/>
        <end position="372"/>
    </location>
</feature>
<dbReference type="Gene3D" id="1.20.1250.20">
    <property type="entry name" value="MFS general substrate transporter like domains"/>
    <property type="match status" value="1"/>
</dbReference>
<keyword evidence="3 6" id="KW-0812">Transmembrane</keyword>
<dbReference type="Pfam" id="PF07690">
    <property type="entry name" value="MFS_1"/>
    <property type="match status" value="1"/>
</dbReference>
<feature type="domain" description="Major facilitator superfamily (MFS) profile" evidence="7">
    <location>
        <begin position="10"/>
        <end position="407"/>
    </location>
</feature>
<dbReference type="PRINTS" id="PR01035">
    <property type="entry name" value="TCRTETA"/>
</dbReference>
<name>A0A2A4X7K0_UNCAE</name>
<dbReference type="AlphaFoldDB" id="A0A2A4X7K0"/>
<feature type="transmembrane region" description="Helical" evidence="6">
    <location>
        <begin position="12"/>
        <end position="32"/>
    </location>
</feature>
<comment type="caution">
    <text evidence="8">The sequence shown here is derived from an EMBL/GenBank/DDBJ whole genome shotgun (WGS) entry which is preliminary data.</text>
</comment>
<evidence type="ECO:0000259" key="7">
    <source>
        <dbReference type="PROSITE" id="PS50850"/>
    </source>
</evidence>
<dbReference type="InterPro" id="IPR020846">
    <property type="entry name" value="MFS_dom"/>
</dbReference>
<protein>
    <recommendedName>
        <fullName evidence="7">Major facilitator superfamily (MFS) profile domain-containing protein</fullName>
    </recommendedName>
</protein>
<proteinExistence type="predicted"/>
<evidence type="ECO:0000256" key="2">
    <source>
        <dbReference type="ARBA" id="ARBA00022448"/>
    </source>
</evidence>
<feature type="transmembrane region" description="Helical" evidence="6">
    <location>
        <begin position="52"/>
        <end position="73"/>
    </location>
</feature>